<feature type="repeat" description="WD" evidence="3">
    <location>
        <begin position="781"/>
        <end position="815"/>
    </location>
</feature>
<keyword evidence="7" id="KW-1185">Reference proteome</keyword>
<evidence type="ECO:0000313" key="7">
    <source>
        <dbReference type="Proteomes" id="UP000676565"/>
    </source>
</evidence>
<evidence type="ECO:0000256" key="2">
    <source>
        <dbReference type="ARBA" id="ARBA00022737"/>
    </source>
</evidence>
<feature type="region of interest" description="Disordered" evidence="4">
    <location>
        <begin position="816"/>
        <end position="844"/>
    </location>
</feature>
<feature type="repeat" description="WD" evidence="3">
    <location>
        <begin position="37"/>
        <end position="78"/>
    </location>
</feature>
<dbReference type="PROSITE" id="PS50294">
    <property type="entry name" value="WD_REPEATS_REGION"/>
    <property type="match status" value="5"/>
</dbReference>
<dbReference type="PRINTS" id="PR00320">
    <property type="entry name" value="GPROTEINBRPT"/>
</dbReference>
<dbReference type="EMBL" id="JAGKQQ010000001">
    <property type="protein sequence ID" value="MBP3953864.1"/>
    <property type="molecule type" value="Genomic_DNA"/>
</dbReference>
<dbReference type="Proteomes" id="UP000676565">
    <property type="component" value="Unassembled WGS sequence"/>
</dbReference>
<protein>
    <submittedName>
        <fullName evidence="6">WD40 repeat domain-containing protein</fullName>
    </submittedName>
</protein>
<evidence type="ECO:0000256" key="5">
    <source>
        <dbReference type="SAM" id="SignalP"/>
    </source>
</evidence>
<dbReference type="PANTHER" id="PTHR19848">
    <property type="entry name" value="WD40 REPEAT PROTEIN"/>
    <property type="match status" value="1"/>
</dbReference>
<dbReference type="InterPro" id="IPR020472">
    <property type="entry name" value="WD40_PAC1"/>
</dbReference>
<dbReference type="CDD" id="cd00200">
    <property type="entry name" value="WD40"/>
    <property type="match status" value="2"/>
</dbReference>
<dbReference type="InterPro" id="IPR001680">
    <property type="entry name" value="WD40_rpt"/>
</dbReference>
<feature type="chain" id="PRO_5046309558" evidence="5">
    <location>
        <begin position="26"/>
        <end position="986"/>
    </location>
</feature>
<dbReference type="InterPro" id="IPR015943">
    <property type="entry name" value="WD40/YVTN_repeat-like_dom_sf"/>
</dbReference>
<feature type="repeat" description="WD" evidence="3">
    <location>
        <begin position="331"/>
        <end position="364"/>
    </location>
</feature>
<evidence type="ECO:0000256" key="1">
    <source>
        <dbReference type="ARBA" id="ARBA00022574"/>
    </source>
</evidence>
<dbReference type="RefSeq" id="WP_210651776.1">
    <property type="nucleotide sequence ID" value="NZ_JAGKQQ010000001.1"/>
</dbReference>
<evidence type="ECO:0000256" key="3">
    <source>
        <dbReference type="PROSITE-ProRule" id="PRU00221"/>
    </source>
</evidence>
<dbReference type="Pfam" id="PF00400">
    <property type="entry name" value="WD40"/>
    <property type="match status" value="9"/>
</dbReference>
<dbReference type="InterPro" id="IPR011047">
    <property type="entry name" value="Quinoprotein_ADH-like_sf"/>
</dbReference>
<feature type="repeat" description="WD" evidence="3">
    <location>
        <begin position="724"/>
        <end position="765"/>
    </location>
</feature>
<sequence>MPTSRQISCVALCVALLASAGGLPAQPPTAPDVVAVLKMHTETVEAVAVSADGKFVATASFDKTVKLWDATTGKELRTYGGEQGHKGQVLCVAFSAKGDQLATGGADNSVRIWDVPVTTPLKTFATTGATTGVAVANDGKTFALAGADGVAKVFPAGEEKGAIELKGHVGAVLGVGHLASGNVWVTAGADKLIRFFNGTDGKLITSYGAGSADITGFAVRPDSQGAFTTSADGALRFWQTPAPPTRTFPALKDAVTAFYSTADGNTLLYATADKVVTIGTTSNNQSAGTFAGAKGTIESVALSRDAATVVAGCADGNVIAWDRQGKPKGEVLAHAGGTTATAFHPAQPILFTAGADGALKGWNLPLDAKLPKDKDGKESSRTKYDIKAHAGKVTAALVNPANGQVITAGADKLIRVWDVSKPENPVREIGPLTAPATVLALSRDNLTLAAGAGKDVLLWTLADGKEVGKLTQPTDVLSLCFNADKTRLLIGRSDNLAVLVEVATGTAYQTFPHTGAVRGVVAHPTTPAVITASADKSIVVSPVTCTRLITLGKGKSVGVVVSPGSERVLSIGPGKEAVSWNTNNGTKERAFETGGDATAAAISKDLQRVAVGGADGSIRVYTTNDGKLVGTITAGAPVAGLAFQPTNTVLVGLVRDKDNSAVAWNAGFTPGQPAPAEFGRQIQAFPHPVAASAVAFSADGQFTTTAADKQARRFRLAADIPVKTFQHPNLVDCVAFDDTGTVLATGCHDGVLRTYDLTKNALLKQVNAHVATAPQQVQNPIYAVLWANDYKQIFTASYDKSIKLWDAVGGTLVREFKGAQDPAPEPKKDDKAPPPKKDTGPSGHRDQVFALALSKDGKLLASSSSDKTVKVWDVATAKVVRDFPNPELKPVFPGEPAPSHPGWVHSVRFTPDGNQLVTAGPAPRGKSYLAVWTVADGKRVSGAERDFGPIHTMALFPDGTKIVIGYSGVPRNKIEPAAAILKFPGK</sequence>
<evidence type="ECO:0000256" key="4">
    <source>
        <dbReference type="SAM" id="MobiDB-lite"/>
    </source>
</evidence>
<dbReference type="SUPFAM" id="SSF101908">
    <property type="entry name" value="Putative isomerase YbhE"/>
    <property type="match status" value="1"/>
</dbReference>
<keyword evidence="1 3" id="KW-0853">WD repeat</keyword>
<dbReference type="PANTHER" id="PTHR19848:SF8">
    <property type="entry name" value="F-BOX AND WD REPEAT DOMAIN CONTAINING 7"/>
    <property type="match status" value="1"/>
</dbReference>
<dbReference type="Gene3D" id="2.130.10.10">
    <property type="entry name" value="YVTN repeat-like/Quinoprotein amine dehydrogenase"/>
    <property type="match status" value="7"/>
</dbReference>
<feature type="repeat" description="WD" evidence="3">
    <location>
        <begin position="290"/>
        <end position="322"/>
    </location>
</feature>
<dbReference type="PROSITE" id="PS00678">
    <property type="entry name" value="WD_REPEATS_1"/>
    <property type="match status" value="5"/>
</dbReference>
<dbReference type="PROSITE" id="PS50082">
    <property type="entry name" value="WD_REPEATS_2"/>
    <property type="match status" value="8"/>
</dbReference>
<keyword evidence="5" id="KW-0732">Signal</keyword>
<feature type="repeat" description="WD" evidence="3">
    <location>
        <begin position="841"/>
        <end position="882"/>
    </location>
</feature>
<dbReference type="InterPro" id="IPR036322">
    <property type="entry name" value="WD40_repeat_dom_sf"/>
</dbReference>
<feature type="repeat" description="WD" evidence="3">
    <location>
        <begin position="386"/>
        <end position="427"/>
    </location>
</feature>
<proteinExistence type="predicted"/>
<reference evidence="6 7" key="1">
    <citation type="submission" date="2021-04" db="EMBL/GenBank/DDBJ databases">
        <authorList>
            <person name="Ivanova A."/>
        </authorList>
    </citation>
    <scope>NUCLEOTIDE SEQUENCE [LARGE SCALE GENOMIC DNA]</scope>
    <source>
        <strain evidence="6 7">G18</strain>
    </source>
</reference>
<dbReference type="InterPro" id="IPR019775">
    <property type="entry name" value="WD40_repeat_CS"/>
</dbReference>
<dbReference type="SMART" id="SM00320">
    <property type="entry name" value="WD40"/>
    <property type="match status" value="18"/>
</dbReference>
<feature type="signal peptide" evidence="5">
    <location>
        <begin position="1"/>
        <end position="25"/>
    </location>
</feature>
<name>A0ABS5BJJ8_9BACT</name>
<feature type="repeat" description="WD" evidence="3">
    <location>
        <begin position="82"/>
        <end position="123"/>
    </location>
</feature>
<organism evidence="6 7">
    <name type="scientific">Gemmata palustris</name>
    <dbReference type="NCBI Taxonomy" id="2822762"/>
    <lineage>
        <taxon>Bacteria</taxon>
        <taxon>Pseudomonadati</taxon>
        <taxon>Planctomycetota</taxon>
        <taxon>Planctomycetia</taxon>
        <taxon>Gemmatales</taxon>
        <taxon>Gemmataceae</taxon>
        <taxon>Gemmata</taxon>
    </lineage>
</organism>
<gene>
    <name evidence="6" type="ORF">J8F10_00930</name>
</gene>
<dbReference type="SUPFAM" id="SSF50998">
    <property type="entry name" value="Quinoprotein alcohol dehydrogenase-like"/>
    <property type="match status" value="2"/>
</dbReference>
<accession>A0ABS5BJJ8</accession>
<dbReference type="SUPFAM" id="SSF50978">
    <property type="entry name" value="WD40 repeat-like"/>
    <property type="match status" value="1"/>
</dbReference>
<evidence type="ECO:0000313" key="6">
    <source>
        <dbReference type="EMBL" id="MBP3953864.1"/>
    </source>
</evidence>
<comment type="caution">
    <text evidence="6">The sequence shown here is derived from an EMBL/GenBank/DDBJ whole genome shotgun (WGS) entry which is preliminary data.</text>
</comment>
<keyword evidence="2" id="KW-0677">Repeat</keyword>